<gene>
    <name evidence="5" type="ORF">JOF55_004457</name>
</gene>
<dbReference type="InterPro" id="IPR016032">
    <property type="entry name" value="Sig_transdc_resp-reg_C-effctor"/>
</dbReference>
<dbReference type="CDD" id="cd06170">
    <property type="entry name" value="LuxR_C_like"/>
    <property type="match status" value="1"/>
</dbReference>
<dbReference type="SMART" id="SM00421">
    <property type="entry name" value="HTH_LUXR"/>
    <property type="match status" value="1"/>
</dbReference>
<dbReference type="PANTHER" id="PTHR44688:SF16">
    <property type="entry name" value="DNA-BINDING TRANSCRIPTIONAL ACTIVATOR DEVR_DOSR"/>
    <property type="match status" value="1"/>
</dbReference>
<dbReference type="RefSeq" id="WP_310277765.1">
    <property type="nucleotide sequence ID" value="NZ_JAVDXW010000001.1"/>
</dbReference>
<dbReference type="PRINTS" id="PR00038">
    <property type="entry name" value="HTHLUXR"/>
</dbReference>
<evidence type="ECO:0000313" key="6">
    <source>
        <dbReference type="Proteomes" id="UP001180845"/>
    </source>
</evidence>
<sequence>MEQTRHPLMRPDDADAFRQALRSVQRRTEVPLVFGGQVLNGALRLSEFLGARTSGLRGLSVFPGAGLGGHVVAYGHPAAVNDYGTAKSITHDYDRPVLGEGIRSVVAAPVTVHGSVRGVLYGAVRAVLPLGDRAVDALVDASRRLAGEISLRDEVDRRVQLLQTAACDELMNDRDRVTAEEVRELHTEFRSIAQAMEDTELRDRLRQACERLARLGVQRKSELISPLAPRELDVLAQVALGCSNAEAGRRLSLLPETVKAYLRSAMRKLEVHSRHEAVVVARRRGLLP</sequence>
<organism evidence="5 6">
    <name type="scientific">Haloactinomyces albus</name>
    <dbReference type="NCBI Taxonomy" id="1352928"/>
    <lineage>
        <taxon>Bacteria</taxon>
        <taxon>Bacillati</taxon>
        <taxon>Actinomycetota</taxon>
        <taxon>Actinomycetes</taxon>
        <taxon>Actinopolysporales</taxon>
        <taxon>Actinopolysporaceae</taxon>
        <taxon>Haloactinomyces</taxon>
    </lineage>
</organism>
<keyword evidence="6" id="KW-1185">Reference proteome</keyword>
<dbReference type="InterPro" id="IPR000792">
    <property type="entry name" value="Tscrpt_reg_LuxR_C"/>
</dbReference>
<dbReference type="InterPro" id="IPR036388">
    <property type="entry name" value="WH-like_DNA-bd_sf"/>
</dbReference>
<dbReference type="GO" id="GO:0003677">
    <property type="term" value="F:DNA binding"/>
    <property type="evidence" value="ECO:0007669"/>
    <property type="project" value="UniProtKB-KW"/>
</dbReference>
<dbReference type="SUPFAM" id="SSF55781">
    <property type="entry name" value="GAF domain-like"/>
    <property type="match status" value="1"/>
</dbReference>
<dbReference type="InterPro" id="IPR029016">
    <property type="entry name" value="GAF-like_dom_sf"/>
</dbReference>
<evidence type="ECO:0000256" key="1">
    <source>
        <dbReference type="ARBA" id="ARBA00023015"/>
    </source>
</evidence>
<evidence type="ECO:0000256" key="2">
    <source>
        <dbReference type="ARBA" id="ARBA00023125"/>
    </source>
</evidence>
<name>A0AAE3ZI16_9ACTN</name>
<evidence type="ECO:0000259" key="4">
    <source>
        <dbReference type="PROSITE" id="PS50043"/>
    </source>
</evidence>
<reference evidence="5" key="1">
    <citation type="submission" date="2023-07" db="EMBL/GenBank/DDBJ databases">
        <title>Sequencing the genomes of 1000 actinobacteria strains.</title>
        <authorList>
            <person name="Klenk H.-P."/>
        </authorList>
    </citation>
    <scope>NUCLEOTIDE SEQUENCE</scope>
    <source>
        <strain evidence="5">DSM 45977</strain>
    </source>
</reference>
<accession>A0AAE3ZI16</accession>
<protein>
    <submittedName>
        <fullName evidence="5">DNA-binding NarL/FixJ family response regulator</fullName>
    </submittedName>
</protein>
<dbReference type="AlphaFoldDB" id="A0AAE3ZI16"/>
<dbReference type="Proteomes" id="UP001180845">
    <property type="component" value="Unassembled WGS sequence"/>
</dbReference>
<dbReference type="Pfam" id="PF00196">
    <property type="entry name" value="GerE"/>
    <property type="match status" value="1"/>
</dbReference>
<keyword evidence="3" id="KW-0804">Transcription</keyword>
<dbReference type="PANTHER" id="PTHR44688">
    <property type="entry name" value="DNA-BINDING TRANSCRIPTIONAL ACTIVATOR DEVR_DOSR"/>
    <property type="match status" value="1"/>
</dbReference>
<evidence type="ECO:0000256" key="3">
    <source>
        <dbReference type="ARBA" id="ARBA00023163"/>
    </source>
</evidence>
<comment type="caution">
    <text evidence="5">The sequence shown here is derived from an EMBL/GenBank/DDBJ whole genome shotgun (WGS) entry which is preliminary data.</text>
</comment>
<dbReference type="EMBL" id="JAVDXW010000001">
    <property type="protein sequence ID" value="MDR7304276.1"/>
    <property type="molecule type" value="Genomic_DNA"/>
</dbReference>
<evidence type="ECO:0000313" key="5">
    <source>
        <dbReference type="EMBL" id="MDR7304276.1"/>
    </source>
</evidence>
<dbReference type="SUPFAM" id="SSF46894">
    <property type="entry name" value="C-terminal effector domain of the bipartite response regulators"/>
    <property type="match status" value="1"/>
</dbReference>
<keyword evidence="1" id="KW-0805">Transcription regulation</keyword>
<dbReference type="Gene3D" id="1.10.10.10">
    <property type="entry name" value="Winged helix-like DNA-binding domain superfamily/Winged helix DNA-binding domain"/>
    <property type="match status" value="1"/>
</dbReference>
<dbReference type="PROSITE" id="PS50043">
    <property type="entry name" value="HTH_LUXR_2"/>
    <property type="match status" value="1"/>
</dbReference>
<dbReference type="Gene3D" id="3.30.450.40">
    <property type="match status" value="1"/>
</dbReference>
<proteinExistence type="predicted"/>
<dbReference type="GO" id="GO:0006355">
    <property type="term" value="P:regulation of DNA-templated transcription"/>
    <property type="evidence" value="ECO:0007669"/>
    <property type="project" value="InterPro"/>
</dbReference>
<feature type="domain" description="HTH luxR-type" evidence="4">
    <location>
        <begin position="220"/>
        <end position="285"/>
    </location>
</feature>
<keyword evidence="2 5" id="KW-0238">DNA-binding</keyword>